<dbReference type="AlphaFoldDB" id="A0A5U3EI94"/>
<proteinExistence type="predicted"/>
<name>A0A5U3EI94_SALET</name>
<gene>
    <name evidence="1" type="ORF">S301_14710</name>
</gene>
<dbReference type="InterPro" id="IPR002696">
    <property type="entry name" value="Membr_insert_effic_factor_YidD"/>
</dbReference>
<dbReference type="Pfam" id="PF01809">
    <property type="entry name" value="YidD"/>
    <property type="match status" value="1"/>
</dbReference>
<comment type="caution">
    <text evidence="1">The sequence shown here is derived from an EMBL/GenBank/DDBJ whole genome shotgun (WGS) entry which is preliminary data.</text>
</comment>
<accession>A0A5U3EI94</accession>
<sequence length="72" mass="8535">MLLRFLSIQAVYLYRKFAPDKVRGRCRYEPSCSTYAILCIRRFGAIKGWRLAINRIRRCRYPNGGRDLPPLK</sequence>
<protein>
    <submittedName>
        <fullName evidence="1">Membrane protein insertion efficiency factor YidD</fullName>
    </submittedName>
</protein>
<dbReference type="EMBL" id="AAGLPX010000026">
    <property type="protein sequence ID" value="EBP3999893.1"/>
    <property type="molecule type" value="Genomic_DNA"/>
</dbReference>
<evidence type="ECO:0000313" key="1">
    <source>
        <dbReference type="EMBL" id="EBP3999893.1"/>
    </source>
</evidence>
<dbReference type="SMART" id="SM01234">
    <property type="entry name" value="Haemolytic"/>
    <property type="match status" value="1"/>
</dbReference>
<organism evidence="1">
    <name type="scientific">Salmonella enterica I</name>
    <dbReference type="NCBI Taxonomy" id="59201"/>
    <lineage>
        <taxon>Bacteria</taxon>
        <taxon>Pseudomonadati</taxon>
        <taxon>Pseudomonadota</taxon>
        <taxon>Gammaproteobacteria</taxon>
        <taxon>Enterobacterales</taxon>
        <taxon>Enterobacteriaceae</taxon>
        <taxon>Salmonella</taxon>
    </lineage>
</organism>
<reference evidence="1" key="1">
    <citation type="submission" date="2018-07" db="EMBL/GenBank/DDBJ databases">
        <authorList>
            <consortium name="GenomeTrakr network: Whole genome sequencing for foodborne pathogen traceback"/>
        </authorList>
    </citation>
    <scope>NUCLEOTIDE SEQUENCE [LARGE SCALE GENOMIC DNA]</scope>
    <source>
        <strain evidence="1">CFSAN002851</strain>
    </source>
</reference>
<dbReference type="NCBIfam" id="TIGR00278">
    <property type="entry name" value="membrane protein insertion efficiency factor YidD"/>
    <property type="match status" value="1"/>
</dbReference>
<dbReference type="Proteomes" id="UP000839575">
    <property type="component" value="Unassembled WGS sequence"/>
</dbReference>